<evidence type="ECO:0000313" key="7">
    <source>
        <dbReference type="Proteomes" id="UP000030645"/>
    </source>
</evidence>
<dbReference type="PANTHER" id="PTHR13271:SF103">
    <property type="entry name" value="N-METHYLTRANSFERASE DOMAIN AND SET DOMAIN CONTAINING PROTEIN-RELATED"/>
    <property type="match status" value="1"/>
</dbReference>
<reference evidence="7" key="1">
    <citation type="submission" date="2013-01" db="EMBL/GenBank/DDBJ databases">
        <title>Draft Genome Sequence of a Mulberry Tree, Morus notabilis C.K. Schneid.</title>
        <authorList>
            <person name="He N."/>
            <person name="Zhao S."/>
        </authorList>
    </citation>
    <scope>NUCLEOTIDE SEQUENCE</scope>
</reference>
<dbReference type="InterPro" id="IPR015353">
    <property type="entry name" value="Rubisco_LSMT_subst-bd"/>
</dbReference>
<dbReference type="InterPro" id="IPR050600">
    <property type="entry name" value="SETD3_SETD6_MTase"/>
</dbReference>
<feature type="region of interest" description="Disordered" evidence="4">
    <location>
        <begin position="1"/>
        <end position="29"/>
    </location>
</feature>
<evidence type="ECO:0000256" key="1">
    <source>
        <dbReference type="ARBA" id="ARBA00022603"/>
    </source>
</evidence>
<dbReference type="InterPro" id="IPR046341">
    <property type="entry name" value="SET_dom_sf"/>
</dbReference>
<dbReference type="eggNOG" id="ENOG502QRSB">
    <property type="taxonomic scope" value="Eukaryota"/>
</dbReference>
<dbReference type="AlphaFoldDB" id="W9RH21"/>
<dbReference type="GO" id="GO:0016279">
    <property type="term" value="F:protein-lysine N-methyltransferase activity"/>
    <property type="evidence" value="ECO:0007669"/>
    <property type="project" value="TreeGrafter"/>
</dbReference>
<dbReference type="GO" id="GO:0032259">
    <property type="term" value="P:methylation"/>
    <property type="evidence" value="ECO:0007669"/>
    <property type="project" value="UniProtKB-KW"/>
</dbReference>
<dbReference type="InterPro" id="IPR036464">
    <property type="entry name" value="Rubisco_LSMT_subst-bd_sf"/>
</dbReference>
<keyword evidence="1" id="KW-0489">Methyltransferase</keyword>
<name>W9RH21_9ROSA</name>
<dbReference type="Pfam" id="PF09273">
    <property type="entry name" value="Rubis-subs-bind"/>
    <property type="match status" value="1"/>
</dbReference>
<dbReference type="SUPFAM" id="SSF82199">
    <property type="entry name" value="SET domain"/>
    <property type="match status" value="1"/>
</dbReference>
<organism evidence="6 7">
    <name type="scientific">Morus notabilis</name>
    <dbReference type="NCBI Taxonomy" id="981085"/>
    <lineage>
        <taxon>Eukaryota</taxon>
        <taxon>Viridiplantae</taxon>
        <taxon>Streptophyta</taxon>
        <taxon>Embryophyta</taxon>
        <taxon>Tracheophyta</taxon>
        <taxon>Spermatophyta</taxon>
        <taxon>Magnoliopsida</taxon>
        <taxon>eudicotyledons</taxon>
        <taxon>Gunneridae</taxon>
        <taxon>Pentapetalae</taxon>
        <taxon>rosids</taxon>
        <taxon>fabids</taxon>
        <taxon>Rosales</taxon>
        <taxon>Moraceae</taxon>
        <taxon>Moreae</taxon>
        <taxon>Morus</taxon>
    </lineage>
</organism>
<evidence type="ECO:0000259" key="5">
    <source>
        <dbReference type="Pfam" id="PF09273"/>
    </source>
</evidence>
<evidence type="ECO:0000256" key="2">
    <source>
        <dbReference type="ARBA" id="ARBA00022679"/>
    </source>
</evidence>
<accession>W9RH21</accession>
<dbReference type="PANTHER" id="PTHR13271">
    <property type="entry name" value="UNCHARACTERIZED PUTATIVE METHYLTRANSFERASE"/>
    <property type="match status" value="1"/>
</dbReference>
<gene>
    <name evidence="6" type="ORF">L484_012833</name>
</gene>
<sequence>MEGDKPLSTHKAAESEDKRSFVFERPRESDSLLREKKPLLTQNAVELDDNCTFVLELPESDSLFYEKKNLLQKKGFNTKEQIRITSSSLPDSISASLNEMLQITRIINLDEVELYFLEDDASSPVDSYSFRNELASLNSILRLVENSLCDCTEMQKNILQELRASIAGMIDKLRIENNLESVILEDHCCDRENRLLQWGVENGMTSRLRIAYVEGAGRGAIAREDLNVGDTALEIPTSLIISDKLVKKSDMYHILEEKEMSSETMLLLWSMKEKYNANSKFKVYFDTLPEEFLTGLSFGVDALVLLDETALLQEIMEAKEHIRNQYEQLVPSLCEEHPDIFPPELFTFTFYGFVPKGDNPYDVIPLELECDEDNFDEGSQAFNLTHMARGTWFSNNYEIFHYGLPSPLLDKLRKTQNPLLHTKVLLQGSLEYEIEILEQVHDIFGNMMDNLGEDLDDLSRKEASWDVKLAIEYKDILRKIMASITSSCHLGIYQVKDELSKIMDEDTRG</sequence>
<evidence type="ECO:0000256" key="3">
    <source>
        <dbReference type="ARBA" id="ARBA00022691"/>
    </source>
</evidence>
<keyword evidence="2" id="KW-0808">Transferase</keyword>
<dbReference type="EMBL" id="KE344207">
    <property type="protein sequence ID" value="EXB54733.1"/>
    <property type="molecule type" value="Genomic_DNA"/>
</dbReference>
<proteinExistence type="predicted"/>
<keyword evidence="7" id="KW-1185">Reference proteome</keyword>
<dbReference type="Proteomes" id="UP000030645">
    <property type="component" value="Unassembled WGS sequence"/>
</dbReference>
<keyword evidence="3" id="KW-0949">S-adenosyl-L-methionine</keyword>
<evidence type="ECO:0000313" key="6">
    <source>
        <dbReference type="EMBL" id="EXB54733.1"/>
    </source>
</evidence>
<dbReference type="STRING" id="981085.W9RH21"/>
<protein>
    <recommendedName>
        <fullName evidence="5">Rubisco LSMT substrate-binding domain-containing protein</fullName>
    </recommendedName>
</protein>
<dbReference type="Gene3D" id="3.90.1420.10">
    <property type="entry name" value="Rubisco LSMT, substrate-binding domain"/>
    <property type="match status" value="1"/>
</dbReference>
<feature type="domain" description="Rubisco LSMT substrate-binding" evidence="5">
    <location>
        <begin position="58"/>
        <end position="148"/>
    </location>
</feature>
<evidence type="ECO:0000256" key="4">
    <source>
        <dbReference type="SAM" id="MobiDB-lite"/>
    </source>
</evidence>
<dbReference type="Gene3D" id="3.90.1410.10">
    <property type="entry name" value="set domain protein methyltransferase, domain 1"/>
    <property type="match status" value="1"/>
</dbReference>